<accession>S2KE42</accession>
<gene>
    <name evidence="1" type="ORF">L861_14330</name>
</gene>
<keyword evidence="2" id="KW-1185">Reference proteome</keyword>
<dbReference type="EMBL" id="ASTJ01000041">
    <property type="protein sequence ID" value="EPC00447.1"/>
    <property type="molecule type" value="Genomic_DNA"/>
</dbReference>
<evidence type="ECO:0000313" key="2">
    <source>
        <dbReference type="Proteomes" id="UP000014463"/>
    </source>
</evidence>
<protein>
    <recommendedName>
        <fullName evidence="3">N-acetyltransferase domain-containing protein</fullName>
    </recommendedName>
</protein>
<name>S2KE42_LITA3</name>
<dbReference type="AlphaFoldDB" id="S2KE42"/>
<organism evidence="1 2">
    <name type="scientific">Litchfieldella anticariensis (strain DSM 16096 / CECT 5854 / CIP 108499 / LMG 22089 / FP35)</name>
    <name type="common">Halomonas anticariensis</name>
    <dbReference type="NCBI Taxonomy" id="1121939"/>
    <lineage>
        <taxon>Bacteria</taxon>
        <taxon>Pseudomonadati</taxon>
        <taxon>Pseudomonadota</taxon>
        <taxon>Gammaproteobacteria</taxon>
        <taxon>Oceanospirillales</taxon>
        <taxon>Halomonadaceae</taxon>
        <taxon>Litchfieldella</taxon>
    </lineage>
</organism>
<proteinExistence type="predicted"/>
<comment type="caution">
    <text evidence="1">The sequence shown here is derived from an EMBL/GenBank/DDBJ whole genome shotgun (WGS) entry which is preliminary data.</text>
</comment>
<reference evidence="1 2" key="1">
    <citation type="journal article" date="2013" name="Genome Announc.">
        <title>Draft genome sequence of the moderately halophilic gammaproteobacterium Halomonas anticariensis FP35.</title>
        <authorList>
            <person name="Tahrioui A."/>
            <person name="Quesada E."/>
            <person name="Llamas I."/>
        </authorList>
    </citation>
    <scope>NUCLEOTIDE SEQUENCE [LARGE SCALE GENOMIC DNA]</scope>
    <source>
        <strain evidence="2">DSM 16096 / CECT 5854 / LMG 22089 / FP35</strain>
    </source>
</reference>
<dbReference type="Proteomes" id="UP000014463">
    <property type="component" value="Unassembled WGS sequence"/>
</dbReference>
<dbReference type="eggNOG" id="ENOG502ZNF1">
    <property type="taxonomic scope" value="Bacteria"/>
</dbReference>
<evidence type="ECO:0000313" key="1">
    <source>
        <dbReference type="EMBL" id="EPC00447.1"/>
    </source>
</evidence>
<evidence type="ECO:0008006" key="3">
    <source>
        <dbReference type="Google" id="ProtNLM"/>
    </source>
</evidence>
<sequence length="193" mass="21674">MTESELDPNPQNEQTLLEGLHWESGDAEIRISYSNINQLIDLELFMSTSRSLPNASLTLCDRFDGKIGIVDLVGNHSGVPIHSQNYGTLLVNLAIQTIHFFYGLDTTSPEKHQVRIFGRISHNDAPTQEPGRTRDINMRINFWQRFGFRVDNPESIGPKIWATLDQLSQLDRGVTPAGIPTTLCLSNFSLIKP</sequence>